<keyword evidence="4" id="KW-1133">Transmembrane helix</keyword>
<evidence type="ECO:0000256" key="5">
    <source>
        <dbReference type="ARBA" id="ARBA00023098"/>
    </source>
</evidence>
<organism evidence="7 8">
    <name type="scientific">Prunus armeniaca</name>
    <name type="common">Apricot</name>
    <name type="synonym">Armeniaca vulgaris</name>
    <dbReference type="NCBI Taxonomy" id="36596"/>
    <lineage>
        <taxon>Eukaryota</taxon>
        <taxon>Viridiplantae</taxon>
        <taxon>Streptophyta</taxon>
        <taxon>Embryophyta</taxon>
        <taxon>Tracheophyta</taxon>
        <taxon>Spermatophyta</taxon>
        <taxon>Magnoliopsida</taxon>
        <taxon>eudicotyledons</taxon>
        <taxon>Gunneridae</taxon>
        <taxon>Pentapetalae</taxon>
        <taxon>rosids</taxon>
        <taxon>fabids</taxon>
        <taxon>Rosales</taxon>
        <taxon>Rosaceae</taxon>
        <taxon>Amygdaloideae</taxon>
        <taxon>Amygdaleae</taxon>
        <taxon>Prunus</taxon>
    </lineage>
</organism>
<dbReference type="AlphaFoldDB" id="A0A6J5UND9"/>
<keyword evidence="2" id="KW-0812">Transmembrane</keyword>
<dbReference type="GO" id="GO:0006629">
    <property type="term" value="P:lipid metabolic process"/>
    <property type="evidence" value="ECO:0007669"/>
    <property type="project" value="UniProtKB-KW"/>
</dbReference>
<dbReference type="PANTHER" id="PTHR21212">
    <property type="entry name" value="BERNARDINELLI-SEIP CONGENITAL LIPODYSTROPHY 2 HOMOLOG BSCL2 PROTEIN"/>
    <property type="match status" value="1"/>
</dbReference>
<evidence type="ECO:0000256" key="4">
    <source>
        <dbReference type="ARBA" id="ARBA00022989"/>
    </source>
</evidence>
<dbReference type="GO" id="GO:0005789">
    <property type="term" value="C:endoplasmic reticulum membrane"/>
    <property type="evidence" value="ECO:0007669"/>
    <property type="project" value="UniProtKB-SubCell"/>
</dbReference>
<evidence type="ECO:0000313" key="8">
    <source>
        <dbReference type="Proteomes" id="UP000507222"/>
    </source>
</evidence>
<dbReference type="EMBL" id="CAEKDK010000004">
    <property type="protein sequence ID" value="CAB4277287.1"/>
    <property type="molecule type" value="Genomic_DNA"/>
</dbReference>
<keyword evidence="3" id="KW-0256">Endoplasmic reticulum</keyword>
<evidence type="ECO:0000313" key="7">
    <source>
        <dbReference type="EMBL" id="CAB4277287.1"/>
    </source>
</evidence>
<proteinExistence type="predicted"/>
<dbReference type="CDD" id="cd23995">
    <property type="entry name" value="Seipin_BSCL2_like"/>
    <property type="match status" value="1"/>
</dbReference>
<gene>
    <name evidence="7" type="ORF">CURHAP_LOCUS26859</name>
</gene>
<protein>
    <submittedName>
        <fullName evidence="7">Uncharacterized protein</fullName>
    </submittedName>
</protein>
<evidence type="ECO:0000256" key="1">
    <source>
        <dbReference type="ARBA" id="ARBA00004477"/>
    </source>
</evidence>
<dbReference type="GO" id="GO:0140042">
    <property type="term" value="P:lipid droplet formation"/>
    <property type="evidence" value="ECO:0007669"/>
    <property type="project" value="UniProtKB-ARBA"/>
</dbReference>
<dbReference type="Pfam" id="PF06775">
    <property type="entry name" value="Seipin"/>
    <property type="match status" value="1"/>
</dbReference>
<comment type="subcellular location">
    <subcellularLocation>
        <location evidence="1">Endoplasmic reticulum membrane</location>
        <topology evidence="1">Multi-pass membrane protein</topology>
    </subcellularLocation>
</comment>
<accession>A0A6J5UND9</accession>
<evidence type="ECO:0000256" key="2">
    <source>
        <dbReference type="ARBA" id="ARBA00022692"/>
    </source>
</evidence>
<keyword evidence="6" id="KW-0472">Membrane</keyword>
<dbReference type="PANTHER" id="PTHR21212:SF6">
    <property type="entry name" value="SEIPIN-2-LIKE"/>
    <property type="match status" value="1"/>
</dbReference>
<dbReference type="Proteomes" id="UP000507222">
    <property type="component" value="Unassembled WGS sequence"/>
</dbReference>
<keyword evidence="5" id="KW-0443">Lipid metabolism</keyword>
<dbReference type="InterPro" id="IPR009617">
    <property type="entry name" value="Seipin"/>
</dbReference>
<evidence type="ECO:0000256" key="6">
    <source>
        <dbReference type="ARBA" id="ARBA00023136"/>
    </source>
</evidence>
<reference evidence="7 8" key="1">
    <citation type="submission" date="2020-05" db="EMBL/GenBank/DDBJ databases">
        <authorList>
            <person name="Campoy J."/>
            <person name="Schneeberger K."/>
            <person name="Spophaly S."/>
        </authorList>
    </citation>
    <scope>NUCLEOTIDE SEQUENCE [LARGE SCALE GENOMIC DNA]</scope>
    <source>
        <strain evidence="7">PruArmRojPasFocal</strain>
    </source>
</reference>
<evidence type="ECO:0000256" key="3">
    <source>
        <dbReference type="ARBA" id="ARBA00022824"/>
    </source>
</evidence>
<name>A0A6J5UND9_PRUAR</name>
<sequence>MELKKEDMKLKVLGQKIKGYAENLLYLSACKPKVTCSESRFGLLQNSIKTTETLNSDYTKSSPVAFVPLMSSSGAHGDRVIPYNHKLQLAVSLTMPESEYNHKLGVFQVRVQFLSANGIVTASSSYPCMLRFKRGPIRVIETFLRSAPLIAGLQSETQVLDIKMSDHIEGLGPTACLKVILEQRAEFQSVAGIPQIYAGSLVLQSEIPQLRRAITAPRGRPKIGLKSQSLKRHLLAEKQPSVSMEDYEDIAAKCF</sequence>